<protein>
    <recommendedName>
        <fullName evidence="4">Prepilin-type N-terminal cleavage/methylation domain-containing protein</fullName>
    </recommendedName>
</protein>
<dbReference type="AlphaFoldDB" id="A0A1F5DLZ7"/>
<accession>A0A1F5DLZ7</accession>
<organism evidence="2 3">
    <name type="scientific">Candidatus Berkelbacteria bacterium RBG_13_40_8</name>
    <dbReference type="NCBI Taxonomy" id="1797467"/>
    <lineage>
        <taxon>Bacteria</taxon>
        <taxon>Candidatus Berkelbacteria</taxon>
    </lineage>
</organism>
<sequence length="173" mass="18368">MKKNSNLKNQTACLKAKLGMTIIELVVYLGIVAIVLVTMIDMTTRLVTSQVKSATKSEVQQNLGYAMERISSSIANASVASGTYPSDTLNLTVEGNPVVFKLNDSALEIEEAGLPSTALTSSKVVVSAPSGGQIFTKMTNGEATSIKVNLMVTLANDINVQQQAQTTILMRGK</sequence>
<evidence type="ECO:0000256" key="1">
    <source>
        <dbReference type="SAM" id="Phobius"/>
    </source>
</evidence>
<name>A0A1F5DLZ7_9BACT</name>
<gene>
    <name evidence="2" type="ORF">A2V71_03850</name>
</gene>
<feature type="transmembrane region" description="Helical" evidence="1">
    <location>
        <begin position="21"/>
        <end position="40"/>
    </location>
</feature>
<reference evidence="2 3" key="1">
    <citation type="journal article" date="2016" name="Nat. Commun.">
        <title>Thousands of microbial genomes shed light on interconnected biogeochemical processes in an aquifer system.</title>
        <authorList>
            <person name="Anantharaman K."/>
            <person name="Brown C.T."/>
            <person name="Hug L.A."/>
            <person name="Sharon I."/>
            <person name="Castelle C.J."/>
            <person name="Probst A.J."/>
            <person name="Thomas B.C."/>
            <person name="Singh A."/>
            <person name="Wilkins M.J."/>
            <person name="Karaoz U."/>
            <person name="Brodie E.L."/>
            <person name="Williams K.H."/>
            <person name="Hubbard S.S."/>
            <person name="Banfield J.F."/>
        </authorList>
    </citation>
    <scope>NUCLEOTIDE SEQUENCE [LARGE SCALE GENOMIC DNA]</scope>
</reference>
<keyword evidence="1" id="KW-0472">Membrane</keyword>
<proteinExistence type="predicted"/>
<evidence type="ECO:0000313" key="3">
    <source>
        <dbReference type="Proteomes" id="UP000178764"/>
    </source>
</evidence>
<comment type="caution">
    <text evidence="2">The sequence shown here is derived from an EMBL/GenBank/DDBJ whole genome shotgun (WGS) entry which is preliminary data.</text>
</comment>
<evidence type="ECO:0008006" key="4">
    <source>
        <dbReference type="Google" id="ProtNLM"/>
    </source>
</evidence>
<dbReference type="EMBL" id="MEZT01000030">
    <property type="protein sequence ID" value="OGD56061.1"/>
    <property type="molecule type" value="Genomic_DNA"/>
</dbReference>
<keyword evidence="1" id="KW-1133">Transmembrane helix</keyword>
<dbReference type="Proteomes" id="UP000178764">
    <property type="component" value="Unassembled WGS sequence"/>
</dbReference>
<evidence type="ECO:0000313" key="2">
    <source>
        <dbReference type="EMBL" id="OGD56061.1"/>
    </source>
</evidence>
<keyword evidence="1" id="KW-0812">Transmembrane</keyword>